<evidence type="ECO:0000313" key="4">
    <source>
        <dbReference type="EMBL" id="KAK1928168.1"/>
    </source>
</evidence>
<feature type="domain" description="Chorein N-terminal" evidence="3">
    <location>
        <begin position="32"/>
        <end position="511"/>
    </location>
</feature>
<gene>
    <name evidence="4" type="ORF">P3T76_016364</name>
</gene>
<dbReference type="AlphaFoldDB" id="A0AAD9FY49"/>
<comment type="similarity">
    <text evidence="1">Belongs to the VPS13 family.</text>
</comment>
<dbReference type="Pfam" id="PF12624">
    <property type="entry name" value="VPS13_N"/>
    <property type="match status" value="1"/>
</dbReference>
<dbReference type="GO" id="GO:0045053">
    <property type="term" value="P:protein retention in Golgi apparatus"/>
    <property type="evidence" value="ECO:0007669"/>
    <property type="project" value="TreeGrafter"/>
</dbReference>
<evidence type="ECO:0000313" key="5">
    <source>
        <dbReference type="Proteomes" id="UP001259832"/>
    </source>
</evidence>
<sequence length="557" mass="62965">MARSACRHATFFSPFRRQHCPPTHTCIAMAKAIISSILEAQLGKYVDGLRSDSLVVGLWSGELELRDLALKPHALAELQLPVSVTSGSVSRVLVRVPWNQLGSASVKITLEGVSALVVPNTERPSSAELLQAKKNNLERRELLRQHQRFAARVAPGQDQGKQKNTEDEGTFVSRLTARIVANLQVSLQDCTATVANLEAPFACGFMLEKFRFFTTDEAGLEAFVDQSTVHSSFTYKKAELTQFGMYWDRLDRNDTEARLEIQRNVPKAMRDMVQALNRQENSKRRWVLKPCSIGVQLTKNESADYSTVAKYTVEAEVGALQGSLTREQYEDVLFLQRAFLGRRARTATTHTRSTAYLNSKWWDYATRLVLEQRRAKLRREEKDEGTRLHRRPHRRKMRWSSVHKALLEQQLYIEAFRTELRNGTPLDLSTRQGKFKQRYEEVYPLDVVLLLRDAAENAEERVQAEAKAAARAQTKPQTTQDGGGSWYSYFFGGETDISSASTQEEQVLSAEGRENFTSVNIQRKMSGTPISTSAVEKAGQRAMKCRWGATSCRSRSS</sequence>
<reference evidence="4" key="1">
    <citation type="submission" date="2023-08" db="EMBL/GenBank/DDBJ databases">
        <title>Reference Genome Resource for the Citrus Pathogen Phytophthora citrophthora.</title>
        <authorList>
            <person name="Moller H."/>
            <person name="Coetzee B."/>
            <person name="Rose L.J."/>
            <person name="Van Niekerk J.M."/>
        </authorList>
    </citation>
    <scope>NUCLEOTIDE SEQUENCE</scope>
    <source>
        <strain evidence="4">STE-U-9442</strain>
    </source>
</reference>
<protein>
    <submittedName>
        <fullName evidence="4">Vacuolar protein sorting-associated protein 13A</fullName>
    </submittedName>
</protein>
<keyword evidence="5" id="KW-1185">Reference proteome</keyword>
<dbReference type="InterPro" id="IPR026854">
    <property type="entry name" value="VPS13_N"/>
</dbReference>
<organism evidence="4 5">
    <name type="scientific">Phytophthora citrophthora</name>
    <dbReference type="NCBI Taxonomy" id="4793"/>
    <lineage>
        <taxon>Eukaryota</taxon>
        <taxon>Sar</taxon>
        <taxon>Stramenopiles</taxon>
        <taxon>Oomycota</taxon>
        <taxon>Peronosporomycetes</taxon>
        <taxon>Peronosporales</taxon>
        <taxon>Peronosporaceae</taxon>
        <taxon>Phytophthora</taxon>
    </lineage>
</organism>
<evidence type="ECO:0000259" key="3">
    <source>
        <dbReference type="Pfam" id="PF12624"/>
    </source>
</evidence>
<keyword evidence="2" id="KW-0813">Transport</keyword>
<dbReference type="PANTHER" id="PTHR16166">
    <property type="entry name" value="VACUOLAR PROTEIN SORTING-ASSOCIATED PROTEIN VPS13"/>
    <property type="match status" value="1"/>
</dbReference>
<dbReference type="EMBL" id="JASMQC010000112">
    <property type="protein sequence ID" value="KAK1928168.1"/>
    <property type="molecule type" value="Genomic_DNA"/>
</dbReference>
<proteinExistence type="inferred from homology"/>
<comment type="caution">
    <text evidence="4">The sequence shown here is derived from an EMBL/GenBank/DDBJ whole genome shotgun (WGS) entry which is preliminary data.</text>
</comment>
<dbReference type="Proteomes" id="UP001259832">
    <property type="component" value="Unassembled WGS sequence"/>
</dbReference>
<evidence type="ECO:0000256" key="1">
    <source>
        <dbReference type="ARBA" id="ARBA00006545"/>
    </source>
</evidence>
<name>A0AAD9FY49_9STRA</name>
<accession>A0AAD9FY49</accession>
<evidence type="ECO:0000256" key="2">
    <source>
        <dbReference type="ARBA" id="ARBA00022448"/>
    </source>
</evidence>
<dbReference type="PANTHER" id="PTHR16166:SF93">
    <property type="entry name" value="INTERMEMBRANE LIPID TRANSFER PROTEIN VPS13"/>
    <property type="match status" value="1"/>
</dbReference>
<dbReference type="InterPro" id="IPR026847">
    <property type="entry name" value="VPS13"/>
</dbReference>
<dbReference type="GO" id="GO:0006623">
    <property type="term" value="P:protein targeting to vacuole"/>
    <property type="evidence" value="ECO:0007669"/>
    <property type="project" value="TreeGrafter"/>
</dbReference>